<dbReference type="EMBL" id="UINC01077866">
    <property type="protein sequence ID" value="SVC18400.1"/>
    <property type="molecule type" value="Genomic_DNA"/>
</dbReference>
<evidence type="ECO:0000256" key="2">
    <source>
        <dbReference type="ARBA" id="ARBA00022801"/>
    </source>
</evidence>
<comment type="catalytic activity">
    <reaction evidence="5">
        <text>Couples ATP hydrolysis with the unwinding of duplex DNA by translocating in the 3'-5' direction.</text>
        <dbReference type="EC" id="5.6.2.4"/>
    </reaction>
</comment>
<dbReference type="GO" id="GO:0006310">
    <property type="term" value="P:DNA recombination"/>
    <property type="evidence" value="ECO:0007669"/>
    <property type="project" value="TreeGrafter"/>
</dbReference>
<keyword evidence="4" id="KW-0413">Isomerase</keyword>
<accession>A0A382K1S0</accession>
<reference evidence="8" key="1">
    <citation type="submission" date="2018-05" db="EMBL/GenBank/DDBJ databases">
        <authorList>
            <person name="Lanie J.A."/>
            <person name="Ng W.-L."/>
            <person name="Kazmierczak K.M."/>
            <person name="Andrzejewski T.M."/>
            <person name="Davidsen T.M."/>
            <person name="Wayne K.J."/>
            <person name="Tettelin H."/>
            <person name="Glass J.I."/>
            <person name="Rusch D."/>
            <person name="Podicherti R."/>
            <person name="Tsui H.-C.T."/>
            <person name="Winkler M.E."/>
        </authorList>
    </citation>
    <scope>NUCLEOTIDE SEQUENCE</scope>
</reference>
<dbReference type="GO" id="GO:0016787">
    <property type="term" value="F:hydrolase activity"/>
    <property type="evidence" value="ECO:0007669"/>
    <property type="project" value="UniProtKB-KW"/>
</dbReference>
<keyword evidence="3" id="KW-0238">DNA-binding</keyword>
<evidence type="ECO:0000256" key="3">
    <source>
        <dbReference type="ARBA" id="ARBA00023125"/>
    </source>
</evidence>
<evidence type="ECO:0000313" key="8">
    <source>
        <dbReference type="EMBL" id="SVC18400.1"/>
    </source>
</evidence>
<dbReference type="InterPro" id="IPR002464">
    <property type="entry name" value="DNA/RNA_helicase_DEAH_CS"/>
</dbReference>
<dbReference type="Gene3D" id="3.40.50.300">
    <property type="entry name" value="P-loop containing nucleotide triphosphate hydrolases"/>
    <property type="match status" value="1"/>
</dbReference>
<dbReference type="EC" id="5.6.2.4" evidence="6"/>
<dbReference type="PANTHER" id="PTHR13710">
    <property type="entry name" value="DNA HELICASE RECQ FAMILY MEMBER"/>
    <property type="match status" value="1"/>
</dbReference>
<dbReference type="GO" id="GO:0043138">
    <property type="term" value="F:3'-5' DNA helicase activity"/>
    <property type="evidence" value="ECO:0007669"/>
    <property type="project" value="UniProtKB-EC"/>
</dbReference>
<dbReference type="PANTHER" id="PTHR13710:SF105">
    <property type="entry name" value="ATP-DEPENDENT DNA HELICASE Q1"/>
    <property type="match status" value="1"/>
</dbReference>
<dbReference type="InterPro" id="IPR014001">
    <property type="entry name" value="Helicase_ATP-bd"/>
</dbReference>
<evidence type="ECO:0000256" key="1">
    <source>
        <dbReference type="ARBA" id="ARBA00005446"/>
    </source>
</evidence>
<evidence type="ECO:0000256" key="5">
    <source>
        <dbReference type="ARBA" id="ARBA00034617"/>
    </source>
</evidence>
<proteinExistence type="inferred from homology"/>
<feature type="non-terminal residue" evidence="8">
    <location>
        <position position="169"/>
    </location>
</feature>
<evidence type="ECO:0000259" key="7">
    <source>
        <dbReference type="PROSITE" id="PS51192"/>
    </source>
</evidence>
<name>A0A382K1S0_9ZZZZ</name>
<dbReference type="PROSITE" id="PS51192">
    <property type="entry name" value="HELICASE_ATP_BIND_1"/>
    <property type="match status" value="1"/>
</dbReference>
<gene>
    <name evidence="8" type="ORF">METZ01_LOCUS271254</name>
</gene>
<dbReference type="GO" id="GO:0005694">
    <property type="term" value="C:chromosome"/>
    <property type="evidence" value="ECO:0007669"/>
    <property type="project" value="TreeGrafter"/>
</dbReference>
<evidence type="ECO:0000256" key="4">
    <source>
        <dbReference type="ARBA" id="ARBA00023235"/>
    </source>
</evidence>
<dbReference type="GO" id="GO:0003677">
    <property type="term" value="F:DNA binding"/>
    <property type="evidence" value="ECO:0007669"/>
    <property type="project" value="UniProtKB-KW"/>
</dbReference>
<dbReference type="CDD" id="cd17920">
    <property type="entry name" value="DEXHc_RecQ"/>
    <property type="match status" value="1"/>
</dbReference>
<dbReference type="AlphaFoldDB" id="A0A382K1S0"/>
<dbReference type="GO" id="GO:0005737">
    <property type="term" value="C:cytoplasm"/>
    <property type="evidence" value="ECO:0007669"/>
    <property type="project" value="TreeGrafter"/>
</dbReference>
<organism evidence="8">
    <name type="scientific">marine metagenome</name>
    <dbReference type="NCBI Taxonomy" id="408172"/>
    <lineage>
        <taxon>unclassified sequences</taxon>
        <taxon>metagenomes</taxon>
        <taxon>ecological metagenomes</taxon>
    </lineage>
</organism>
<evidence type="ECO:0000256" key="6">
    <source>
        <dbReference type="ARBA" id="ARBA00034808"/>
    </source>
</evidence>
<sequence>MERWLKQYFGFSDFRPGQKEIVQALLANKNLLSVMPTGAGKSICYQLPAMLSDYKTIIVYPLVSLMDDQVANLKSQNIPAEKVHSNCTFEENGAAWRSFSQGEAKILYISPERLMTDRMVASLNGLGIGMFVIDEAHCISKWGAGFRPDYNDLSRLQYLFPGAVIAAFT</sequence>
<feature type="domain" description="Helicase ATP-binding" evidence="7">
    <location>
        <begin position="22"/>
        <end position="169"/>
    </location>
</feature>
<dbReference type="GO" id="GO:0009378">
    <property type="term" value="F:four-way junction helicase activity"/>
    <property type="evidence" value="ECO:0007669"/>
    <property type="project" value="TreeGrafter"/>
</dbReference>
<dbReference type="PROSITE" id="PS00690">
    <property type="entry name" value="DEAH_ATP_HELICASE"/>
    <property type="match status" value="1"/>
</dbReference>
<keyword evidence="2" id="KW-0378">Hydrolase</keyword>
<dbReference type="GO" id="GO:0005524">
    <property type="term" value="F:ATP binding"/>
    <property type="evidence" value="ECO:0007669"/>
    <property type="project" value="InterPro"/>
</dbReference>
<dbReference type="SMART" id="SM00487">
    <property type="entry name" value="DEXDc"/>
    <property type="match status" value="1"/>
</dbReference>
<protein>
    <recommendedName>
        <fullName evidence="6">DNA 3'-5' helicase</fullName>
        <ecNumber evidence="6">5.6.2.4</ecNumber>
    </recommendedName>
</protein>
<dbReference type="InterPro" id="IPR027417">
    <property type="entry name" value="P-loop_NTPase"/>
</dbReference>
<comment type="similarity">
    <text evidence="1">Belongs to the helicase family. RecQ subfamily.</text>
</comment>
<dbReference type="GO" id="GO:0006281">
    <property type="term" value="P:DNA repair"/>
    <property type="evidence" value="ECO:0007669"/>
    <property type="project" value="TreeGrafter"/>
</dbReference>
<dbReference type="InterPro" id="IPR011545">
    <property type="entry name" value="DEAD/DEAH_box_helicase_dom"/>
</dbReference>
<dbReference type="Pfam" id="PF00270">
    <property type="entry name" value="DEAD"/>
    <property type="match status" value="1"/>
</dbReference>
<dbReference type="SUPFAM" id="SSF52540">
    <property type="entry name" value="P-loop containing nucleoside triphosphate hydrolases"/>
    <property type="match status" value="1"/>
</dbReference>